<dbReference type="InterPro" id="IPR044880">
    <property type="entry name" value="NCX_ion-bd_dom_sf"/>
</dbReference>
<evidence type="ECO:0000256" key="3">
    <source>
        <dbReference type="ARBA" id="ARBA00022449"/>
    </source>
</evidence>
<keyword evidence="10" id="KW-0732">Signal</keyword>
<feature type="transmembrane region" description="Helical" evidence="9">
    <location>
        <begin position="386"/>
        <end position="407"/>
    </location>
</feature>
<feature type="transmembrane region" description="Helical" evidence="9">
    <location>
        <begin position="414"/>
        <end position="435"/>
    </location>
</feature>
<dbReference type="Gene3D" id="1.20.1420.30">
    <property type="entry name" value="NCX, central ion-binding region"/>
    <property type="match status" value="2"/>
</dbReference>
<feature type="domain" description="Sodium/calcium exchanger membrane region" evidence="11">
    <location>
        <begin position="106"/>
        <end position="246"/>
    </location>
</feature>
<feature type="transmembrane region" description="Helical" evidence="9">
    <location>
        <begin position="141"/>
        <end position="163"/>
    </location>
</feature>
<organism evidence="12 14">
    <name type="scientific">Pogona vitticeps</name>
    <name type="common">central bearded dragon</name>
    <dbReference type="NCBI Taxonomy" id="103695"/>
    <lineage>
        <taxon>Eukaryota</taxon>
        <taxon>Metazoa</taxon>
        <taxon>Chordata</taxon>
        <taxon>Craniata</taxon>
        <taxon>Vertebrata</taxon>
        <taxon>Euteleostomi</taxon>
        <taxon>Lepidosauria</taxon>
        <taxon>Squamata</taxon>
        <taxon>Bifurcata</taxon>
        <taxon>Unidentata</taxon>
        <taxon>Episquamata</taxon>
        <taxon>Toxicofera</taxon>
        <taxon>Iguania</taxon>
        <taxon>Acrodonta</taxon>
        <taxon>Agamidae</taxon>
        <taxon>Amphibolurinae</taxon>
        <taxon>Pogona</taxon>
    </lineage>
</organism>
<dbReference type="RefSeq" id="XP_072839622.1">
    <property type="nucleotide sequence ID" value="XM_072983521.1"/>
</dbReference>
<dbReference type="RefSeq" id="XP_072839621.1">
    <property type="nucleotide sequence ID" value="XM_072983520.1"/>
</dbReference>
<feature type="transmembrane region" description="Helical" evidence="9">
    <location>
        <begin position="169"/>
        <end position="196"/>
    </location>
</feature>
<protein>
    <submittedName>
        <fullName evidence="13 14">Mitochondrial sodium/calcium exchanger protein isoform X1</fullName>
    </submittedName>
</protein>
<evidence type="ECO:0000259" key="11">
    <source>
        <dbReference type="Pfam" id="PF01699"/>
    </source>
</evidence>
<dbReference type="InterPro" id="IPR004837">
    <property type="entry name" value="NaCa_Exmemb"/>
</dbReference>
<keyword evidence="6 9" id="KW-1133">Transmembrane helix</keyword>
<evidence type="ECO:0000313" key="14">
    <source>
        <dbReference type="RefSeq" id="XP_072839621.1"/>
    </source>
</evidence>
<evidence type="ECO:0000256" key="6">
    <source>
        <dbReference type="ARBA" id="ARBA00022989"/>
    </source>
</evidence>
<keyword evidence="4" id="KW-0106">Calcium</keyword>
<keyword evidence="4" id="KW-0406">Ion transport</keyword>
<feature type="signal peptide" evidence="10">
    <location>
        <begin position="1"/>
        <end position="19"/>
    </location>
</feature>
<feature type="transmembrane region" description="Helical" evidence="9">
    <location>
        <begin position="102"/>
        <end position="120"/>
    </location>
</feature>
<evidence type="ECO:0000256" key="4">
    <source>
        <dbReference type="ARBA" id="ARBA00022568"/>
    </source>
</evidence>
<evidence type="ECO:0000256" key="9">
    <source>
        <dbReference type="SAM" id="Phobius"/>
    </source>
</evidence>
<keyword evidence="3" id="KW-0050">Antiport</keyword>
<keyword evidence="4" id="KW-0109">Calcium transport</keyword>
<dbReference type="Pfam" id="PF01699">
    <property type="entry name" value="Na_Ca_ex"/>
    <property type="match status" value="2"/>
</dbReference>
<keyword evidence="7 9" id="KW-0472">Membrane</keyword>
<keyword evidence="5 9" id="KW-0812">Transmembrane</keyword>
<feature type="transmembrane region" description="Helical" evidence="9">
    <location>
        <begin position="553"/>
        <end position="572"/>
    </location>
</feature>
<evidence type="ECO:0000256" key="8">
    <source>
        <dbReference type="SAM" id="MobiDB-lite"/>
    </source>
</evidence>
<feature type="transmembrane region" description="Helical" evidence="9">
    <location>
        <begin position="232"/>
        <end position="252"/>
    </location>
</feature>
<feature type="region of interest" description="Disordered" evidence="8">
    <location>
        <begin position="262"/>
        <end position="288"/>
    </location>
</feature>
<reference evidence="13 14" key="1">
    <citation type="submission" date="2025-05" db="UniProtKB">
        <authorList>
            <consortium name="RefSeq"/>
        </authorList>
    </citation>
    <scope>IDENTIFICATION</scope>
</reference>
<dbReference type="Proteomes" id="UP001652642">
    <property type="component" value="Chromosome 14"/>
</dbReference>
<comment type="subcellular location">
    <subcellularLocation>
        <location evidence="1">Membrane</location>
        <topology evidence="1">Multi-pass membrane protein</topology>
    </subcellularLocation>
</comment>
<evidence type="ECO:0000313" key="13">
    <source>
        <dbReference type="RefSeq" id="XP_072839620.1"/>
    </source>
</evidence>
<proteinExistence type="predicted"/>
<evidence type="ECO:0000256" key="1">
    <source>
        <dbReference type="ARBA" id="ARBA00004141"/>
    </source>
</evidence>
<gene>
    <name evidence="13 14 15" type="primary">SLC8B1</name>
</gene>
<feature type="transmembrane region" description="Helical" evidence="9">
    <location>
        <begin position="208"/>
        <end position="226"/>
    </location>
</feature>
<name>A0ABM5F2J6_9SAUR</name>
<dbReference type="RefSeq" id="XP_072839620.1">
    <property type="nucleotide sequence ID" value="XM_072983519.1"/>
</dbReference>
<feature type="transmembrane region" description="Helical" evidence="9">
    <location>
        <begin position="523"/>
        <end position="541"/>
    </location>
</feature>
<accession>A0ABM5F2J6</accession>
<evidence type="ECO:0000313" key="15">
    <source>
        <dbReference type="RefSeq" id="XP_072839622.1"/>
    </source>
</evidence>
<dbReference type="PANTHER" id="PTHR12266:SF0">
    <property type="entry name" value="MITOCHONDRIAL SODIUM_CALCIUM EXCHANGER PROTEIN"/>
    <property type="match status" value="1"/>
</dbReference>
<evidence type="ECO:0000313" key="12">
    <source>
        <dbReference type="Proteomes" id="UP001652642"/>
    </source>
</evidence>
<dbReference type="PANTHER" id="PTHR12266">
    <property type="entry name" value="NA+/CA2+ K+ INDEPENDENT EXCHANGER"/>
    <property type="match status" value="1"/>
</dbReference>
<feature type="chain" id="PRO_5045028137" evidence="10">
    <location>
        <begin position="20"/>
        <end position="582"/>
    </location>
</feature>
<feature type="transmembrane region" description="Helical" evidence="9">
    <location>
        <begin position="441"/>
        <end position="463"/>
    </location>
</feature>
<sequence>MWTLWAFAGLWMLVGEASAVGLSAGSWDVKISASTHLDNRGYLVKRLDGASQVDCREVKKQNGSGRCTFIQNNPDCKIDDGFLNYLNGVFCVFPHSLQSLAVVLYILWLLYLFVILGVTAEKFFCPNLSAISTKLKLAHNVAGVTFLAFGNGAPDVFSAVVAFSDPRTAGLAIGALFGAGIFLTTIVAGGIALVRPFRAASRPFLRDAVFYMVAVFLTFVAVYFEQVTLGEALSYLGLYIFYVLTVVISTWLHKRRRRERLAPPSSTEPELPTDAELPSDSGEDYGEEYQPLLPSEESTFRILTDSLNPLDYRKWRRKPCYWKMLKACKLPVEIVLLLTVPVVDPDREDQNWKRPLNCLHLITGPLVCTLTLKSGAYGLYKIQGVFPVWALVLLIGAALAGIVFCTTRNDAPPLYHCVFAFLGFLVSALWISTAATEVVNLLRTMGVIFNLSNTVLGLTLLAWGNSIGDMFSDLTMARQGYPRMAFSACFGGIIFNMLVGVGLGCLLQMTSTKSVVRLESEGLLVWILAGALGLSLVFSFLSVPAQCFQLGRGYGCCLIVYYLVFLTIALLTEFRVIQLSAY</sequence>
<feature type="transmembrane region" description="Helical" evidence="9">
    <location>
        <begin position="484"/>
        <end position="503"/>
    </location>
</feature>
<evidence type="ECO:0000256" key="10">
    <source>
        <dbReference type="SAM" id="SignalP"/>
    </source>
</evidence>
<evidence type="ECO:0000256" key="5">
    <source>
        <dbReference type="ARBA" id="ARBA00022692"/>
    </source>
</evidence>
<keyword evidence="2" id="KW-0813">Transport</keyword>
<dbReference type="GeneID" id="110086264"/>
<evidence type="ECO:0000256" key="7">
    <source>
        <dbReference type="ARBA" id="ARBA00023136"/>
    </source>
</evidence>
<keyword evidence="12" id="KW-1185">Reference proteome</keyword>
<dbReference type="InterPro" id="IPR051359">
    <property type="entry name" value="CaCA_antiporter"/>
</dbReference>
<evidence type="ECO:0000256" key="2">
    <source>
        <dbReference type="ARBA" id="ARBA00022448"/>
    </source>
</evidence>
<feature type="domain" description="Sodium/calcium exchanger membrane region" evidence="11">
    <location>
        <begin position="420"/>
        <end position="570"/>
    </location>
</feature>
<feature type="transmembrane region" description="Helical" evidence="9">
    <location>
        <begin position="358"/>
        <end position="380"/>
    </location>
</feature>